<dbReference type="GO" id="GO:0009279">
    <property type="term" value="C:cell outer membrane"/>
    <property type="evidence" value="ECO:0007669"/>
    <property type="project" value="UniProtKB-SubCell"/>
</dbReference>
<dbReference type="Proteomes" id="UP000179797">
    <property type="component" value="Unassembled WGS sequence"/>
</dbReference>
<dbReference type="Pfam" id="PF00593">
    <property type="entry name" value="TonB_dep_Rec_b-barrel"/>
    <property type="match status" value="1"/>
</dbReference>
<evidence type="ECO:0000313" key="14">
    <source>
        <dbReference type="Proteomes" id="UP000179797"/>
    </source>
</evidence>
<dbReference type="Pfam" id="PF07715">
    <property type="entry name" value="Plug"/>
    <property type="match status" value="1"/>
</dbReference>
<dbReference type="InterPro" id="IPR023997">
    <property type="entry name" value="TonB-dep_OMP_SusC/RagA_CS"/>
</dbReference>
<name>A0A1S1Z589_FLAPC</name>
<evidence type="ECO:0000256" key="9">
    <source>
        <dbReference type="RuleBase" id="RU003357"/>
    </source>
</evidence>
<comment type="subcellular location">
    <subcellularLocation>
        <location evidence="1 8">Cell outer membrane</location>
        <topology evidence="1 8">Multi-pass membrane protein</topology>
    </subcellularLocation>
</comment>
<dbReference type="PROSITE" id="PS52016">
    <property type="entry name" value="TONB_DEPENDENT_REC_3"/>
    <property type="match status" value="1"/>
</dbReference>
<evidence type="ECO:0000256" key="7">
    <source>
        <dbReference type="ARBA" id="ARBA00023237"/>
    </source>
</evidence>
<dbReference type="EMBL" id="JRYR02000001">
    <property type="protein sequence ID" value="OHX68401.1"/>
    <property type="molecule type" value="Genomic_DNA"/>
</dbReference>
<keyword evidence="10" id="KW-0732">Signal</keyword>
<dbReference type="Gene3D" id="2.60.40.1120">
    <property type="entry name" value="Carboxypeptidase-like, regulatory domain"/>
    <property type="match status" value="1"/>
</dbReference>
<dbReference type="InterPro" id="IPR000531">
    <property type="entry name" value="Beta-barrel_TonB"/>
</dbReference>
<dbReference type="InterPro" id="IPR008969">
    <property type="entry name" value="CarboxyPept-like_regulatory"/>
</dbReference>
<evidence type="ECO:0000256" key="3">
    <source>
        <dbReference type="ARBA" id="ARBA00022452"/>
    </source>
</evidence>
<evidence type="ECO:0000256" key="4">
    <source>
        <dbReference type="ARBA" id="ARBA00022692"/>
    </source>
</evidence>
<gene>
    <name evidence="13" type="ORF">NH26_01210</name>
</gene>
<keyword evidence="14" id="KW-1185">Reference proteome</keyword>
<evidence type="ECO:0000313" key="13">
    <source>
        <dbReference type="EMBL" id="OHX68401.1"/>
    </source>
</evidence>
<dbReference type="InterPro" id="IPR036942">
    <property type="entry name" value="Beta-barrel_TonB_sf"/>
</dbReference>
<dbReference type="NCBIfam" id="TIGR04056">
    <property type="entry name" value="OMP_RagA_SusC"/>
    <property type="match status" value="1"/>
</dbReference>
<evidence type="ECO:0000256" key="2">
    <source>
        <dbReference type="ARBA" id="ARBA00022448"/>
    </source>
</evidence>
<sequence length="998" mass="109480">MSINSTKQFAATMLLLLFSLVTFAQERAISGTVVDENGDTLPGVAVLVKGTTKGGTTDFDGKFKVTLADGEDVLVVSYIGYKSQEIVVGTSTNIDVAMEVDAEQLEEVVVIGYGSVKKEDATGSVQAITASDFNQGAITSPQDLLNGKVAGVQMTSSGGAPGAGSTIRIRGGSSLSASNDPLIVIDGVPIDNEGVSGMQNPLNTVNPNDIETFTVLKDASATAIYGSRASNGVILITTKKGSSGKLKIDYAGNVSVATVPKTVDVLNTNQFKDMVNKRYPGQTNVTDLIGTNDTDWQNEVLGSAVSTDHNVSVSGSVKDVLPFRASVGYTYNDGILNTSHLDRTTASLGLTPKLLDDHLSINVNAKFMNVKNQFADNGAIGSALGYDPTQQPKDPADVYKRFDGYHTWIDQGTNNPITIASANPVALLEQKDNSATVNRFIGNAQFDYKFHFLPELKANLNLGYDYSNSDGRTLVPPTAAFAFATQGDYSPYKQTKKNELLDFTLQYTKDLTSIDSRIDIMGGYSWQHFWREEYSYSNNFANDQDPPRQPERTFRTESYIVSFFGRLNYTFKDRYLFTATVRNDGTSRFSPDTRWGLFPALAFAWNMKKEGFLANSDVVSGLKLRLGYGITGQQNINNGDYPYLPTYTSSQNTADYEFYLPDGTPYYSTTLRPSGYDANIKWEETTTYNIGVDYGFLNDKITGTVDFYQRYTKDLLNVIPVPAGSNLTNQLLTNVGDLENKGVEFSINYKAISTSDLHWDLGFNVTYNENKITKLTQVNDPGYKGVFTGGIAGGTGNTIQIHSEGYPASSFFVYEQVYDANGNPLEGVYVDQNQDGLINDDDKVRKEDPAPNVYMGITSKMTYKNWDFSFAGRWNFGNYVYNNVASNNGYLNGIYTSTGGGYLSNRHADILTTGFNDAQYFSDYYVQNASFFRLDNIMLGYNFTNLKNGALNLRVYGTVNNVFVVTPYKGLDPEISGGIDNDVYPRPRTFLVGVNVGF</sequence>
<evidence type="ECO:0000259" key="11">
    <source>
        <dbReference type="Pfam" id="PF00593"/>
    </source>
</evidence>
<dbReference type="Pfam" id="PF13715">
    <property type="entry name" value="CarbopepD_reg_2"/>
    <property type="match status" value="1"/>
</dbReference>
<dbReference type="OrthoDB" id="9768177at2"/>
<dbReference type="RefSeq" id="WP_052432190.1">
    <property type="nucleotide sequence ID" value="NZ_JRYR02000001.1"/>
</dbReference>
<comment type="similarity">
    <text evidence="8 9">Belongs to the TonB-dependent receptor family.</text>
</comment>
<evidence type="ECO:0000256" key="8">
    <source>
        <dbReference type="PROSITE-ProRule" id="PRU01360"/>
    </source>
</evidence>
<keyword evidence="5 9" id="KW-0798">TonB box</keyword>
<dbReference type="Gene3D" id="2.40.170.20">
    <property type="entry name" value="TonB-dependent receptor, beta-barrel domain"/>
    <property type="match status" value="1"/>
</dbReference>
<dbReference type="AlphaFoldDB" id="A0A1S1Z589"/>
<dbReference type="SUPFAM" id="SSF49464">
    <property type="entry name" value="Carboxypeptidase regulatory domain-like"/>
    <property type="match status" value="1"/>
</dbReference>
<evidence type="ECO:0000256" key="6">
    <source>
        <dbReference type="ARBA" id="ARBA00023136"/>
    </source>
</evidence>
<keyword evidence="4 8" id="KW-0812">Transmembrane</keyword>
<evidence type="ECO:0000259" key="12">
    <source>
        <dbReference type="Pfam" id="PF07715"/>
    </source>
</evidence>
<evidence type="ECO:0000256" key="1">
    <source>
        <dbReference type="ARBA" id="ARBA00004571"/>
    </source>
</evidence>
<feature type="domain" description="TonB-dependent receptor plug" evidence="12">
    <location>
        <begin position="117"/>
        <end position="233"/>
    </location>
</feature>
<dbReference type="InterPro" id="IPR039426">
    <property type="entry name" value="TonB-dep_rcpt-like"/>
</dbReference>
<feature type="signal peptide" evidence="10">
    <location>
        <begin position="1"/>
        <end position="24"/>
    </location>
</feature>
<organism evidence="13 14">
    <name type="scientific">Flammeovirga pacifica</name>
    <dbReference type="NCBI Taxonomy" id="915059"/>
    <lineage>
        <taxon>Bacteria</taxon>
        <taxon>Pseudomonadati</taxon>
        <taxon>Bacteroidota</taxon>
        <taxon>Cytophagia</taxon>
        <taxon>Cytophagales</taxon>
        <taxon>Flammeovirgaceae</taxon>
        <taxon>Flammeovirga</taxon>
    </lineage>
</organism>
<comment type="caution">
    <text evidence="13">The sequence shown here is derived from an EMBL/GenBank/DDBJ whole genome shotgun (WGS) entry which is preliminary data.</text>
</comment>
<dbReference type="InterPro" id="IPR037066">
    <property type="entry name" value="Plug_dom_sf"/>
</dbReference>
<feature type="chain" id="PRO_5010254975" evidence="10">
    <location>
        <begin position="25"/>
        <end position="998"/>
    </location>
</feature>
<dbReference type="STRING" id="915059.NH26_01210"/>
<keyword evidence="3 8" id="KW-1134">Transmembrane beta strand</keyword>
<dbReference type="SUPFAM" id="SSF56935">
    <property type="entry name" value="Porins"/>
    <property type="match status" value="1"/>
</dbReference>
<reference evidence="13 14" key="1">
    <citation type="journal article" date="2012" name="Int. J. Syst. Evol. Microbiol.">
        <title>Flammeovirga pacifica sp. nov., isolated from deep-sea sediment.</title>
        <authorList>
            <person name="Xu H."/>
            <person name="Fu Y."/>
            <person name="Yang N."/>
            <person name="Ding Z."/>
            <person name="Lai Q."/>
            <person name="Zeng R."/>
        </authorList>
    </citation>
    <scope>NUCLEOTIDE SEQUENCE [LARGE SCALE GENOMIC DNA]</scope>
    <source>
        <strain evidence="14">DSM 24597 / LMG 26175 / WPAGA1</strain>
    </source>
</reference>
<dbReference type="InterPro" id="IPR023996">
    <property type="entry name" value="TonB-dep_OMP_SusC/RagA"/>
</dbReference>
<keyword evidence="2 8" id="KW-0813">Transport</keyword>
<evidence type="ECO:0000256" key="5">
    <source>
        <dbReference type="ARBA" id="ARBA00023077"/>
    </source>
</evidence>
<proteinExistence type="inferred from homology"/>
<evidence type="ECO:0000256" key="10">
    <source>
        <dbReference type="SAM" id="SignalP"/>
    </source>
</evidence>
<keyword evidence="6 8" id="KW-0472">Membrane</keyword>
<feature type="domain" description="TonB-dependent receptor-like beta-barrel" evidence="11">
    <location>
        <begin position="384"/>
        <end position="784"/>
    </location>
</feature>
<dbReference type="InterPro" id="IPR012910">
    <property type="entry name" value="Plug_dom"/>
</dbReference>
<dbReference type="NCBIfam" id="TIGR04057">
    <property type="entry name" value="SusC_RagA_signa"/>
    <property type="match status" value="1"/>
</dbReference>
<dbReference type="FunFam" id="2.170.130.10:FF:000008">
    <property type="entry name" value="SusC/RagA family TonB-linked outer membrane protein"/>
    <property type="match status" value="1"/>
</dbReference>
<dbReference type="Gene3D" id="2.170.130.10">
    <property type="entry name" value="TonB-dependent receptor, plug domain"/>
    <property type="match status" value="1"/>
</dbReference>
<accession>A0A1S1Z589</accession>
<keyword evidence="7 8" id="KW-0998">Cell outer membrane</keyword>
<protein>
    <submittedName>
        <fullName evidence="13">SusC/RagA family protein</fullName>
    </submittedName>
</protein>